<dbReference type="Gene3D" id="3.90.550.10">
    <property type="entry name" value="Spore Coat Polysaccharide Biosynthesis Protein SpsA, Chain A"/>
    <property type="match status" value="1"/>
</dbReference>
<comment type="subcellular location">
    <subcellularLocation>
        <location evidence="1">Cytoplasm</location>
        <location evidence="1">Cytosol</location>
    </subcellularLocation>
</comment>
<dbReference type="OrthoDB" id="424572at2759"/>
<dbReference type="InterPro" id="IPR056764">
    <property type="entry name" value="LbH_EIF2B3/5"/>
</dbReference>
<dbReference type="FunFam" id="3.90.550.10:FF:000066">
    <property type="entry name" value="Translation initiation factor eIF-2B subunit epsilon"/>
    <property type="match status" value="1"/>
</dbReference>
<name>A0A7R9LBS8_9ACAR</name>
<dbReference type="FunFam" id="1.25.40.180:FF:000022">
    <property type="entry name" value="Translation initiation factor eIF-2B epsilon subunit"/>
    <property type="match status" value="1"/>
</dbReference>
<sequence length="677" mass="77363">MSRQKVDTSVKQEDVIQAVIIADSFTARFAPITHFKPRVLLPLVNRPLLEYTLEFLSNAGIDETFIFSCSHWQQIKQFVSESQFSSDNSSMSVKVFAAESFQSMGDALRELDAKAVIKSDFILINGDSVGNLPLKEIRAQHKNNRLKDKGCVMTTVFRRAKPHHRIRSMEDEFVTLVDSDTQKILHFERVLNNRRLQIPLCKFQDNPSVDIHHDLQDTHISICSINVPPLFTDNFDYETRDHFIDAPVLISACYLDQLLGNSIYAHVVDTGYCARVNNITSYDRISKDILQRFTHPTVPEMQIMCSYQRHNIYKKNGVHLEVDTKIKENVAIGTDTSFGSKSYITNSTVGSNCRIGKNVRIEDSYIWDNVVIEDNCVLNQCIIADNVHLKPNVTISGGSLISYNVVLGPNVSLKKFVHIIYDPNEQNDNFDTSVVGKEGKGVVYVEDRDDDSEEEEDVIQEIWGESEDENDEDDDKLTTSTTFSDNSSDEDRIDNDMIDDTRVFYDEVVDSLQRGIKERVVCDNLILEINSSKHAYNVPMKDLNFLVIKAILDLPNSAVNPSAYFAQLKPSLDHLLPLIRNYIKSKESQNDCIEAIEDYCLKDCQRITPIMFVKLINYLYDNEVLREDVILEWHTNAKPLPELDLEEQESLRSHKAIQGFIQWLTEAEEESSSDDEE</sequence>
<dbReference type="InterPro" id="IPR044123">
    <property type="entry name" value="W2_eIF2B_epsilon"/>
</dbReference>
<dbReference type="PANTHER" id="PTHR45887:SF1">
    <property type="entry name" value="TRANSLATION INITIATION FACTOR EIF-2B SUBUNIT EPSILON"/>
    <property type="match status" value="1"/>
</dbReference>
<dbReference type="CDD" id="cd04197">
    <property type="entry name" value="eIF-2B_epsilon_N"/>
    <property type="match status" value="1"/>
</dbReference>
<evidence type="ECO:0000313" key="10">
    <source>
        <dbReference type="Proteomes" id="UP000728032"/>
    </source>
</evidence>
<dbReference type="SUPFAM" id="SSF48371">
    <property type="entry name" value="ARM repeat"/>
    <property type="match status" value="1"/>
</dbReference>
<evidence type="ECO:0000259" key="8">
    <source>
        <dbReference type="PROSITE" id="PS51363"/>
    </source>
</evidence>
<dbReference type="GO" id="GO:0005085">
    <property type="term" value="F:guanyl-nucleotide exchange factor activity"/>
    <property type="evidence" value="ECO:0007669"/>
    <property type="project" value="InterPro"/>
</dbReference>
<dbReference type="PROSITE" id="PS51363">
    <property type="entry name" value="W2"/>
    <property type="match status" value="1"/>
</dbReference>
<evidence type="ECO:0000256" key="2">
    <source>
        <dbReference type="ARBA" id="ARBA00007878"/>
    </source>
</evidence>
<comment type="subunit">
    <text evidence="6">Component of the translation initiation factor 2B (eIF2B) complex which is a heterodecamer of two sets of five different subunits: alpha, beta, gamma, delta and epsilon. Subunits alpha, beta and delta comprise a regulatory subcomplex and subunits epsilon and gamma comprise a catalytic subcomplex. Within the complex, the hexameric regulatory complex resides at the center, with the two heterodimeric catalytic subcomplexes bound on opposite sides.</text>
</comment>
<evidence type="ECO:0000256" key="4">
    <source>
        <dbReference type="ARBA" id="ARBA00044144"/>
    </source>
</evidence>
<evidence type="ECO:0000256" key="6">
    <source>
        <dbReference type="ARBA" id="ARBA00046432"/>
    </source>
</evidence>
<dbReference type="Pfam" id="PF25084">
    <property type="entry name" value="LbH_EIF2B"/>
    <property type="match status" value="1"/>
</dbReference>
<evidence type="ECO:0000256" key="1">
    <source>
        <dbReference type="ARBA" id="ARBA00004514"/>
    </source>
</evidence>
<dbReference type="Gene3D" id="1.25.40.180">
    <property type="match status" value="1"/>
</dbReference>
<dbReference type="GO" id="GO:0005829">
    <property type="term" value="C:cytosol"/>
    <property type="evidence" value="ECO:0007669"/>
    <property type="project" value="UniProtKB-SubCell"/>
</dbReference>
<reference evidence="9" key="1">
    <citation type="submission" date="2020-11" db="EMBL/GenBank/DDBJ databases">
        <authorList>
            <person name="Tran Van P."/>
        </authorList>
    </citation>
    <scope>NUCLEOTIDE SEQUENCE</scope>
</reference>
<feature type="compositionally biased region" description="Acidic residues" evidence="7">
    <location>
        <begin position="447"/>
        <end position="475"/>
    </location>
</feature>
<dbReference type="PANTHER" id="PTHR45887">
    <property type="entry name" value="TRANSLATION INITIATION FACTOR EIF-2B SUBUNIT EPSILON"/>
    <property type="match status" value="1"/>
</dbReference>
<keyword evidence="10" id="KW-1185">Reference proteome</keyword>
<keyword evidence="3" id="KW-0963">Cytoplasm</keyword>
<dbReference type="GO" id="GO:0003743">
    <property type="term" value="F:translation initiation factor activity"/>
    <property type="evidence" value="ECO:0007669"/>
    <property type="project" value="TreeGrafter"/>
</dbReference>
<dbReference type="AlphaFoldDB" id="A0A7R9LBS8"/>
<evidence type="ECO:0000256" key="5">
    <source>
        <dbReference type="ARBA" id="ARBA00044345"/>
    </source>
</evidence>
<dbReference type="InterPro" id="IPR003307">
    <property type="entry name" value="W2_domain"/>
</dbReference>
<dbReference type="InterPro" id="IPR005835">
    <property type="entry name" value="NTP_transferase_dom"/>
</dbReference>
<comment type="similarity">
    <text evidence="2">Belongs to the eIF-2B gamma/epsilon subunits family.</text>
</comment>
<proteinExistence type="inferred from homology"/>
<dbReference type="GO" id="GO:0031369">
    <property type="term" value="F:translation initiation factor binding"/>
    <property type="evidence" value="ECO:0007669"/>
    <property type="project" value="InterPro"/>
</dbReference>
<dbReference type="InterPro" id="IPR029044">
    <property type="entry name" value="Nucleotide-diphossugar_trans"/>
</dbReference>
<dbReference type="EMBL" id="OC914945">
    <property type="protein sequence ID" value="CAD7637731.1"/>
    <property type="molecule type" value="Genomic_DNA"/>
</dbReference>
<dbReference type="Gene3D" id="2.160.10.10">
    <property type="entry name" value="Hexapeptide repeat proteins"/>
    <property type="match status" value="1"/>
</dbReference>
<evidence type="ECO:0000256" key="7">
    <source>
        <dbReference type="SAM" id="MobiDB-lite"/>
    </source>
</evidence>
<dbReference type="EMBL" id="CAJPVJ010000120">
    <property type="protein sequence ID" value="CAG2161273.1"/>
    <property type="molecule type" value="Genomic_DNA"/>
</dbReference>
<protein>
    <recommendedName>
        <fullName evidence="4">Translation initiation factor eIF2B subunit epsilon</fullName>
    </recommendedName>
    <alternativeName>
        <fullName evidence="5">eIF2B GDP-GTP exchange factor subunit epsilon</fullName>
    </alternativeName>
</protein>
<feature type="domain" description="W2" evidence="8">
    <location>
        <begin position="498"/>
        <end position="674"/>
    </location>
</feature>
<feature type="region of interest" description="Disordered" evidence="7">
    <location>
        <begin position="447"/>
        <end position="492"/>
    </location>
</feature>
<dbReference type="InterPro" id="IPR016024">
    <property type="entry name" value="ARM-type_fold"/>
</dbReference>
<organism evidence="9">
    <name type="scientific">Oppiella nova</name>
    <dbReference type="NCBI Taxonomy" id="334625"/>
    <lineage>
        <taxon>Eukaryota</taxon>
        <taxon>Metazoa</taxon>
        <taxon>Ecdysozoa</taxon>
        <taxon>Arthropoda</taxon>
        <taxon>Chelicerata</taxon>
        <taxon>Arachnida</taxon>
        <taxon>Acari</taxon>
        <taxon>Acariformes</taxon>
        <taxon>Sarcoptiformes</taxon>
        <taxon>Oribatida</taxon>
        <taxon>Brachypylina</taxon>
        <taxon>Oppioidea</taxon>
        <taxon>Oppiidae</taxon>
        <taxon>Oppiella</taxon>
    </lineage>
</organism>
<dbReference type="GO" id="GO:0005851">
    <property type="term" value="C:eukaryotic translation initiation factor 2B complex"/>
    <property type="evidence" value="ECO:0007669"/>
    <property type="project" value="TreeGrafter"/>
</dbReference>
<gene>
    <name evidence="9" type="ORF">ONB1V03_LOCUS989</name>
</gene>
<dbReference type="Pfam" id="PF00483">
    <property type="entry name" value="NTP_transferase"/>
    <property type="match status" value="1"/>
</dbReference>
<dbReference type="InterPro" id="IPR051956">
    <property type="entry name" value="eIF2B_epsilon"/>
</dbReference>
<dbReference type="Pfam" id="PF02020">
    <property type="entry name" value="W2"/>
    <property type="match status" value="1"/>
</dbReference>
<accession>A0A7R9LBS8</accession>
<evidence type="ECO:0000256" key="3">
    <source>
        <dbReference type="ARBA" id="ARBA00022490"/>
    </source>
</evidence>
<dbReference type="CDD" id="cd05787">
    <property type="entry name" value="LbH_eIF2B_epsilon"/>
    <property type="match status" value="1"/>
</dbReference>
<dbReference type="InterPro" id="IPR035543">
    <property type="entry name" value="eIF-2B_epsilon_N"/>
</dbReference>
<dbReference type="CDD" id="cd11558">
    <property type="entry name" value="W2_eIF2B_epsilon"/>
    <property type="match status" value="1"/>
</dbReference>
<dbReference type="SUPFAM" id="SSF53448">
    <property type="entry name" value="Nucleotide-diphospho-sugar transferases"/>
    <property type="match status" value="1"/>
</dbReference>
<dbReference type="Proteomes" id="UP000728032">
    <property type="component" value="Unassembled WGS sequence"/>
</dbReference>
<evidence type="ECO:0000313" key="9">
    <source>
        <dbReference type="EMBL" id="CAD7637731.1"/>
    </source>
</evidence>
<dbReference type="SMART" id="SM00515">
    <property type="entry name" value="eIF5C"/>
    <property type="match status" value="1"/>
</dbReference>